<dbReference type="SUPFAM" id="SSF47781">
    <property type="entry name" value="RuvA domain 2-like"/>
    <property type="match status" value="1"/>
</dbReference>
<organism evidence="8 9">
    <name type="scientific">Thiomicrorhabdus heinhorstiae</name>
    <dbReference type="NCBI Taxonomy" id="2748010"/>
    <lineage>
        <taxon>Bacteria</taxon>
        <taxon>Pseudomonadati</taxon>
        <taxon>Pseudomonadota</taxon>
        <taxon>Gammaproteobacteria</taxon>
        <taxon>Thiotrichales</taxon>
        <taxon>Piscirickettsiaceae</taxon>
        <taxon>Thiomicrorhabdus</taxon>
    </lineage>
</organism>
<feature type="domain" description="Helix-hairpin-helix DNA-binding motif class 1" evidence="7">
    <location>
        <begin position="108"/>
        <end position="127"/>
    </location>
</feature>
<name>A0ABS0BYF8_9GAMM</name>
<keyword evidence="9" id="KW-1185">Reference proteome</keyword>
<dbReference type="Gene3D" id="1.10.8.10">
    <property type="entry name" value="DNA helicase RuvA subunit, C-terminal domain"/>
    <property type="match status" value="1"/>
</dbReference>
<dbReference type="InterPro" id="IPR003583">
    <property type="entry name" value="Hlx-hairpin-Hlx_DNA-bd_motif"/>
</dbReference>
<dbReference type="HAMAP" id="MF_00031">
    <property type="entry name" value="DNA_HJ_migration_RuvA"/>
    <property type="match status" value="1"/>
</dbReference>
<dbReference type="NCBIfam" id="TIGR00084">
    <property type="entry name" value="ruvA"/>
    <property type="match status" value="1"/>
</dbReference>
<dbReference type="Pfam" id="PF01330">
    <property type="entry name" value="RuvA_N"/>
    <property type="match status" value="1"/>
</dbReference>
<evidence type="ECO:0000256" key="2">
    <source>
        <dbReference type="ARBA" id="ARBA00022763"/>
    </source>
</evidence>
<protein>
    <recommendedName>
        <fullName evidence="6">Holliday junction branch migration complex subunit RuvA</fullName>
    </recommendedName>
</protein>
<keyword evidence="1 6" id="KW-0963">Cytoplasm</keyword>
<comment type="similarity">
    <text evidence="6">Belongs to the RuvA family.</text>
</comment>
<dbReference type="Gene3D" id="1.10.150.20">
    <property type="entry name" value="5' to 3' exonuclease, C-terminal subdomain"/>
    <property type="match status" value="1"/>
</dbReference>
<evidence type="ECO:0000256" key="5">
    <source>
        <dbReference type="ARBA" id="ARBA00023204"/>
    </source>
</evidence>
<gene>
    <name evidence="6 8" type="primary">ruvA</name>
    <name evidence="8" type="ORF">H8792_006730</name>
</gene>
<comment type="domain">
    <text evidence="6">Has three domains with a flexible linker between the domains II and III and assumes an 'L' shape. Domain III is highly mobile and contacts RuvB.</text>
</comment>
<keyword evidence="2 6" id="KW-0227">DNA damage</keyword>
<feature type="region of interest" description="Domain III" evidence="6">
    <location>
        <begin position="158"/>
        <end position="212"/>
    </location>
</feature>
<comment type="caution">
    <text evidence="8">The sequence shown here is derived from an EMBL/GenBank/DDBJ whole genome shotgun (WGS) entry which is preliminary data.</text>
</comment>
<feature type="domain" description="Helix-hairpin-helix DNA-binding motif class 1" evidence="7">
    <location>
        <begin position="73"/>
        <end position="92"/>
    </location>
</feature>
<dbReference type="SMART" id="SM00278">
    <property type="entry name" value="HhH1"/>
    <property type="match status" value="2"/>
</dbReference>
<comment type="subcellular location">
    <subcellularLocation>
        <location evidence="6">Cytoplasm</location>
    </subcellularLocation>
</comment>
<evidence type="ECO:0000313" key="9">
    <source>
        <dbReference type="Proteomes" id="UP001193680"/>
    </source>
</evidence>
<keyword evidence="3 6" id="KW-0238">DNA-binding</keyword>
<comment type="caution">
    <text evidence="6">Lacks conserved residue(s) required for the propagation of feature annotation.</text>
</comment>
<comment type="subunit">
    <text evidence="6">Homotetramer. Forms an RuvA(8)-RuvB(12)-Holliday junction (HJ) complex. HJ DNA is sandwiched between 2 RuvA tetramers; dsDNA enters through RuvA and exits via RuvB. An RuvB hexamer assembles on each DNA strand where it exits the tetramer. Each RuvB hexamer is contacted by two RuvA subunits (via domain III) on 2 adjacent RuvB subunits; this complex drives branch migration. In the full resolvosome a probable DNA-RuvA(4)-RuvB(12)-RuvC(2) complex forms which resolves the HJ.</text>
</comment>
<dbReference type="InterPro" id="IPR010994">
    <property type="entry name" value="RuvA_2-like"/>
</dbReference>
<dbReference type="CDD" id="cd14332">
    <property type="entry name" value="UBA_RuvA_C"/>
    <property type="match status" value="1"/>
</dbReference>
<dbReference type="InterPro" id="IPR013849">
    <property type="entry name" value="DNA_helicase_Holl-junc_RuvA_I"/>
</dbReference>
<comment type="function">
    <text evidence="6">The RuvA-RuvB-RuvC complex processes Holliday junction (HJ) DNA during genetic recombination and DNA repair, while the RuvA-RuvB complex plays an important role in the rescue of blocked DNA replication forks via replication fork reversal (RFR). RuvA specifically binds to HJ cruciform DNA, conferring on it an open structure. The RuvB hexamer acts as an ATP-dependent pump, pulling dsDNA into and through the RuvAB complex. HJ branch migration allows RuvC to scan DNA until it finds its consensus sequence, where it cleaves and resolves the cruciform DNA.</text>
</comment>
<evidence type="ECO:0000256" key="6">
    <source>
        <dbReference type="HAMAP-Rule" id="MF_00031"/>
    </source>
</evidence>
<dbReference type="RefSeq" id="WP_185978177.1">
    <property type="nucleotide sequence ID" value="NZ_JACBGI020000010.1"/>
</dbReference>
<dbReference type="Gene3D" id="2.40.50.140">
    <property type="entry name" value="Nucleic acid-binding proteins"/>
    <property type="match status" value="1"/>
</dbReference>
<evidence type="ECO:0000256" key="3">
    <source>
        <dbReference type="ARBA" id="ARBA00023125"/>
    </source>
</evidence>
<dbReference type="InterPro" id="IPR011114">
    <property type="entry name" value="RuvA_C"/>
</dbReference>
<dbReference type="InterPro" id="IPR036267">
    <property type="entry name" value="RuvA_C_sf"/>
</dbReference>
<evidence type="ECO:0000256" key="1">
    <source>
        <dbReference type="ARBA" id="ARBA00022490"/>
    </source>
</evidence>
<evidence type="ECO:0000256" key="4">
    <source>
        <dbReference type="ARBA" id="ARBA00023172"/>
    </source>
</evidence>
<dbReference type="Pfam" id="PF07499">
    <property type="entry name" value="RuvA_C"/>
    <property type="match status" value="1"/>
</dbReference>
<proteinExistence type="inferred from homology"/>
<dbReference type="Pfam" id="PF14520">
    <property type="entry name" value="HHH_5"/>
    <property type="match status" value="1"/>
</dbReference>
<accession>A0ABS0BYF8</accession>
<keyword evidence="5 6" id="KW-0234">DNA repair</keyword>
<evidence type="ECO:0000259" key="7">
    <source>
        <dbReference type="SMART" id="SM00278"/>
    </source>
</evidence>
<dbReference type="Proteomes" id="UP001193680">
    <property type="component" value="Unassembled WGS sequence"/>
</dbReference>
<dbReference type="SUPFAM" id="SSF50249">
    <property type="entry name" value="Nucleic acid-binding proteins"/>
    <property type="match status" value="1"/>
</dbReference>
<sequence length="212" mass="23148">MIGFLRGRIVERQPPMLWLDVQGVGYEIEAPMSTFYRLESQDNEVHLLIHMHVREDAMLLFGFATREERLLFKTLLKVNGVGAKMALAILSAMSVEDFCVSVDHGDIKALTRIPGVGKKTAERLQMEMKDRLKPMLDEGQFGLIADSVSGSAGSTGTSGSASIPASVKNSAVEALMSLGYKAAEAEKLVTAVYQEEMSLEQLIKSALQGVKL</sequence>
<dbReference type="InterPro" id="IPR012340">
    <property type="entry name" value="NA-bd_OB-fold"/>
</dbReference>
<dbReference type="EMBL" id="JACBGI020000010">
    <property type="protein sequence ID" value="MBF6058034.1"/>
    <property type="molecule type" value="Genomic_DNA"/>
</dbReference>
<evidence type="ECO:0000313" key="8">
    <source>
        <dbReference type="EMBL" id="MBF6058034.1"/>
    </source>
</evidence>
<dbReference type="SUPFAM" id="SSF46929">
    <property type="entry name" value="DNA helicase RuvA subunit, C-terminal domain"/>
    <property type="match status" value="1"/>
</dbReference>
<keyword evidence="4 6" id="KW-0233">DNA recombination</keyword>
<dbReference type="InterPro" id="IPR000085">
    <property type="entry name" value="RuvA"/>
</dbReference>
<reference evidence="8 9" key="1">
    <citation type="submission" date="2020-11" db="EMBL/GenBank/DDBJ databases">
        <title>Sulfur oxidizing isolate from Hospital Hole Sinkhole.</title>
        <authorList>
            <person name="Scott K.M."/>
        </authorList>
    </citation>
    <scope>NUCLEOTIDE SEQUENCE [LARGE SCALE GENOMIC DNA]</scope>
    <source>
        <strain evidence="8 9">HH1</strain>
    </source>
</reference>
<feature type="region of interest" description="Domain I" evidence="6">
    <location>
        <begin position="1"/>
        <end position="64"/>
    </location>
</feature>